<dbReference type="GO" id="GO:0004630">
    <property type="term" value="F:phospholipase D activity"/>
    <property type="evidence" value="ECO:0007669"/>
    <property type="project" value="UniProtKB-UniRule"/>
</dbReference>
<dbReference type="EMBL" id="GL883095">
    <property type="protein sequence ID" value="EGG10162.1"/>
    <property type="molecule type" value="Genomic_DNA"/>
</dbReference>
<dbReference type="RefSeq" id="XP_007406463.1">
    <property type="nucleotide sequence ID" value="XM_007406401.1"/>
</dbReference>
<dbReference type="KEGG" id="mlr:MELLADRAFT_47242"/>
<dbReference type="PROSITE" id="PS50035">
    <property type="entry name" value="PLD"/>
    <property type="match status" value="2"/>
</dbReference>
<evidence type="ECO:0000313" key="8">
    <source>
        <dbReference type="Proteomes" id="UP000001072"/>
    </source>
</evidence>
<dbReference type="InParanoid" id="F4RBT8"/>
<dbReference type="GO" id="GO:0006654">
    <property type="term" value="P:phosphatidic acid biosynthetic process"/>
    <property type="evidence" value="ECO:0007669"/>
    <property type="project" value="InterPro"/>
</dbReference>
<dbReference type="OrthoDB" id="14911at2759"/>
<evidence type="ECO:0000256" key="4">
    <source>
        <dbReference type="ARBA" id="ARBA00023098"/>
    </source>
</evidence>
<feature type="domain" description="PLD phosphodiesterase" evidence="6">
    <location>
        <begin position="646"/>
        <end position="673"/>
    </location>
</feature>
<protein>
    <recommendedName>
        <fullName evidence="5">Phospholipase</fullName>
        <ecNumber evidence="5">3.1.4.4</ecNumber>
    </recommendedName>
</protein>
<evidence type="ECO:0000256" key="1">
    <source>
        <dbReference type="ARBA" id="ARBA00022737"/>
    </source>
</evidence>
<dbReference type="PANTHER" id="PTHR18896">
    <property type="entry name" value="PHOSPHOLIPASE D"/>
    <property type="match status" value="1"/>
</dbReference>
<proteinExistence type="inferred from homology"/>
<dbReference type="InterPro" id="IPR025202">
    <property type="entry name" value="PLD-like_dom"/>
</dbReference>
<sequence length="864" mass="98354">MSFFQGLETKFDMDAKMERIGTGIRNLFHPNSRHDEPHEQAHDKLLEQIRAGHRFDSFAKVREENHVKWYVDGHDTFYAVSELLESATHAIFIQDWWLTPELYLRRPPALNERWRLDRILKRKAEAGVKIYVIVYKEVELNMTMKSSHTKHALEALHPNVACMRHPDHLDGEETTLFWSHHQKVIVVDNTWACIGGLDLCFGRWDTASHSLADCHISDFTETVWPGQDYNNARVQDFQNVEEWTSNQESRLEVPRMPWHDTHMMLEGPAVADVYQHFVERWNFIYNLKYRKKPNTDGRYGLLGFSVEIGTGYPDQSDHPNHEPVTRHPNYEAWTRAGRRFLGMNVPQEARSYPSGGSQMETGRTPFKGNMRVQVVRSCGDWSNGTTTEHSIMNAYIQLIAESERFIYMIFPFSFITTCAPEGHIKNTVGLALAKRIVKAAQAGQKFKIVVAVPCIPGFAGNLDNPSDSSGTLAIMDWTYKSICRGENSIFNYVQKAGFDAREYISFYNLRNFDRINNDPATLKDIESRTGISYYMTQAALARIYLGENASKEELEKNKVVKFKLAQEGEGIDPIHNDMKACGGKTIEVKLPGLKEAHDQLRAWSQAAPGYDRQVADSVVTQDVPGGLESLPWLGDEESERAAYVSEELYIHTKLMIVDDKKVIMGSANINDRSMLGDRDSEIALVVEDLETLDSQMDGEYWPAARFAATLRRRLYKEHLGLLQPCSSLLQRDDPTRSMLPVNVPQEDTTDTEADNAVCDPMGYELECMWTKTAQRNTQAFGHVFRPVPAAGILTWKDYNDYVPSGKGAAKVCHVVNEAGNLEDVKNRLNQVKGHLVEMPLDFLQNDKMYEESASVNPLTMAIYT</sequence>
<comment type="similarity">
    <text evidence="5">Belongs to the phospholipase D family.</text>
</comment>
<dbReference type="InterPro" id="IPR001736">
    <property type="entry name" value="PLipase_D/transphosphatidylase"/>
</dbReference>
<evidence type="ECO:0000259" key="6">
    <source>
        <dbReference type="PROSITE" id="PS50035"/>
    </source>
</evidence>
<organism evidence="8">
    <name type="scientific">Melampsora larici-populina (strain 98AG31 / pathotype 3-4-7)</name>
    <name type="common">Poplar leaf rust fungus</name>
    <dbReference type="NCBI Taxonomy" id="747676"/>
    <lineage>
        <taxon>Eukaryota</taxon>
        <taxon>Fungi</taxon>
        <taxon>Dikarya</taxon>
        <taxon>Basidiomycota</taxon>
        <taxon>Pucciniomycotina</taxon>
        <taxon>Pucciniomycetes</taxon>
        <taxon>Pucciniales</taxon>
        <taxon>Melampsoraceae</taxon>
        <taxon>Melampsora</taxon>
    </lineage>
</organism>
<keyword evidence="8" id="KW-1185">Reference proteome</keyword>
<comment type="catalytic activity">
    <reaction evidence="5">
        <text>a 1,2-diacyl-sn-glycero-3-phosphocholine + H2O = a 1,2-diacyl-sn-glycero-3-phosphate + choline + H(+)</text>
        <dbReference type="Rhea" id="RHEA:14445"/>
        <dbReference type="ChEBI" id="CHEBI:15354"/>
        <dbReference type="ChEBI" id="CHEBI:15377"/>
        <dbReference type="ChEBI" id="CHEBI:15378"/>
        <dbReference type="ChEBI" id="CHEBI:57643"/>
        <dbReference type="ChEBI" id="CHEBI:58608"/>
        <dbReference type="EC" id="3.1.4.4"/>
    </reaction>
</comment>
<dbReference type="eggNOG" id="KOG1329">
    <property type="taxonomic scope" value="Eukaryota"/>
</dbReference>
<name>F4RBT8_MELLP</name>
<dbReference type="PANTHER" id="PTHR18896:SF186">
    <property type="entry name" value="PHOSPHOLIPASE D"/>
    <property type="match status" value="1"/>
</dbReference>
<evidence type="ECO:0000256" key="5">
    <source>
        <dbReference type="PIRNR" id="PIRNR009376"/>
    </source>
</evidence>
<keyword evidence="1" id="KW-0677">Repeat</keyword>
<keyword evidence="2 5" id="KW-0378">Hydrolase</keyword>
<dbReference type="InterPro" id="IPR016555">
    <property type="entry name" value="PLipase_D_euk"/>
</dbReference>
<dbReference type="GO" id="GO:0035556">
    <property type="term" value="P:intracellular signal transduction"/>
    <property type="evidence" value="ECO:0007669"/>
    <property type="project" value="InterPro"/>
</dbReference>
<dbReference type="InterPro" id="IPR015679">
    <property type="entry name" value="PLipase_D_fam"/>
</dbReference>
<feature type="domain" description="PLD phosphodiesterase" evidence="6">
    <location>
        <begin position="176"/>
        <end position="203"/>
    </location>
</feature>
<dbReference type="EC" id="3.1.4.4" evidence="5"/>
<reference evidence="8" key="1">
    <citation type="journal article" date="2011" name="Proc. Natl. Acad. Sci. U.S.A.">
        <title>Obligate biotrophy features unraveled by the genomic analysis of rust fungi.</title>
        <authorList>
            <person name="Duplessis S."/>
            <person name="Cuomo C.A."/>
            <person name="Lin Y.-C."/>
            <person name="Aerts A."/>
            <person name="Tisserant E."/>
            <person name="Veneault-Fourrey C."/>
            <person name="Joly D.L."/>
            <person name="Hacquard S."/>
            <person name="Amselem J."/>
            <person name="Cantarel B.L."/>
            <person name="Chiu R."/>
            <person name="Coutinho P.M."/>
            <person name="Feau N."/>
            <person name="Field M."/>
            <person name="Frey P."/>
            <person name="Gelhaye E."/>
            <person name="Goldberg J."/>
            <person name="Grabherr M.G."/>
            <person name="Kodira C.D."/>
            <person name="Kohler A."/>
            <person name="Kuees U."/>
            <person name="Lindquist E.A."/>
            <person name="Lucas S.M."/>
            <person name="Mago R."/>
            <person name="Mauceli E."/>
            <person name="Morin E."/>
            <person name="Murat C."/>
            <person name="Pangilinan J.L."/>
            <person name="Park R."/>
            <person name="Pearson M."/>
            <person name="Quesneville H."/>
            <person name="Rouhier N."/>
            <person name="Sakthikumar S."/>
            <person name="Salamov A.A."/>
            <person name="Schmutz J."/>
            <person name="Selles B."/>
            <person name="Shapiro H."/>
            <person name="Tanguay P."/>
            <person name="Tuskan G.A."/>
            <person name="Henrissat B."/>
            <person name="Van de Peer Y."/>
            <person name="Rouze P."/>
            <person name="Ellis J.G."/>
            <person name="Dodds P.N."/>
            <person name="Schein J.E."/>
            <person name="Zhong S."/>
            <person name="Hamelin R.C."/>
            <person name="Grigoriev I.V."/>
            <person name="Szabo L.J."/>
            <person name="Martin F."/>
        </authorList>
    </citation>
    <scope>NUCLEOTIDE SEQUENCE [LARGE SCALE GENOMIC DNA]</scope>
    <source>
        <strain evidence="8">98AG31 / pathotype 3-4-7</strain>
    </source>
</reference>
<dbReference type="CDD" id="cd09138">
    <property type="entry name" value="PLDc_vPLD1_2_yPLD_like_1"/>
    <property type="match status" value="1"/>
</dbReference>
<dbReference type="AlphaFoldDB" id="F4RBT8"/>
<dbReference type="Pfam" id="PF13091">
    <property type="entry name" value="PLDc_2"/>
    <property type="match status" value="1"/>
</dbReference>
<dbReference type="VEuPathDB" id="FungiDB:MELLADRAFT_47242"/>
<evidence type="ECO:0000313" key="7">
    <source>
        <dbReference type="EMBL" id="EGG10162.1"/>
    </source>
</evidence>
<gene>
    <name evidence="7" type="ORF">MELLADRAFT_47242</name>
</gene>
<dbReference type="GO" id="GO:0009395">
    <property type="term" value="P:phospholipid catabolic process"/>
    <property type="evidence" value="ECO:0007669"/>
    <property type="project" value="TreeGrafter"/>
</dbReference>
<dbReference type="PIRSF" id="PIRSF009376">
    <property type="entry name" value="Phospholipase_D_euk"/>
    <property type="match status" value="1"/>
</dbReference>
<dbReference type="STRING" id="747676.F4RBT8"/>
<dbReference type="SMART" id="SM00155">
    <property type="entry name" value="PLDc"/>
    <property type="match status" value="2"/>
</dbReference>
<dbReference type="SUPFAM" id="SSF56024">
    <property type="entry name" value="Phospholipase D/nuclease"/>
    <property type="match status" value="2"/>
</dbReference>
<dbReference type="GeneID" id="18928416"/>
<evidence type="ECO:0000256" key="2">
    <source>
        <dbReference type="ARBA" id="ARBA00022801"/>
    </source>
</evidence>
<dbReference type="HOGENOM" id="CLU_000690_2_2_1"/>
<keyword evidence="4" id="KW-0443">Lipid metabolism</keyword>
<keyword evidence="3 5" id="KW-0442">Lipid degradation</keyword>
<accession>F4RBT8</accession>
<dbReference type="CDD" id="cd09141">
    <property type="entry name" value="PLDc_vPLD1_2_yPLD_like_2"/>
    <property type="match status" value="1"/>
</dbReference>
<dbReference type="Gene3D" id="3.30.870.10">
    <property type="entry name" value="Endonuclease Chain A"/>
    <property type="match status" value="3"/>
</dbReference>
<dbReference type="Pfam" id="PF00614">
    <property type="entry name" value="PLDc"/>
    <property type="match status" value="1"/>
</dbReference>
<dbReference type="Proteomes" id="UP000001072">
    <property type="component" value="Unassembled WGS sequence"/>
</dbReference>
<evidence type="ECO:0000256" key="3">
    <source>
        <dbReference type="ARBA" id="ARBA00022963"/>
    </source>
</evidence>